<dbReference type="RefSeq" id="WP_184384732.1">
    <property type="nucleotide sequence ID" value="NZ_JACIDJ010000004.1"/>
</dbReference>
<protein>
    <recommendedName>
        <fullName evidence="5">Tetratricopeptide repeat-containing protein</fullName>
    </recommendedName>
</protein>
<feature type="compositionally biased region" description="Pro residues" evidence="1">
    <location>
        <begin position="134"/>
        <end position="156"/>
    </location>
</feature>
<evidence type="ECO:0000256" key="1">
    <source>
        <dbReference type="SAM" id="MobiDB-lite"/>
    </source>
</evidence>
<dbReference type="Proteomes" id="UP000553193">
    <property type="component" value="Unassembled WGS sequence"/>
</dbReference>
<evidence type="ECO:0000313" key="4">
    <source>
        <dbReference type="Proteomes" id="UP000553193"/>
    </source>
</evidence>
<feature type="chain" id="PRO_5032633007" description="Tetratricopeptide repeat-containing protein" evidence="2">
    <location>
        <begin position="22"/>
        <end position="1019"/>
    </location>
</feature>
<feature type="region of interest" description="Disordered" evidence="1">
    <location>
        <begin position="197"/>
        <end position="274"/>
    </location>
</feature>
<feature type="region of interest" description="Disordered" evidence="1">
    <location>
        <begin position="120"/>
        <end position="176"/>
    </location>
</feature>
<keyword evidence="4" id="KW-1185">Reference proteome</keyword>
<reference evidence="3 4" key="1">
    <citation type="submission" date="2020-08" db="EMBL/GenBank/DDBJ databases">
        <title>Genomic Encyclopedia of Type Strains, Phase IV (KMG-IV): sequencing the most valuable type-strain genomes for metagenomic binning, comparative biology and taxonomic classification.</title>
        <authorList>
            <person name="Goeker M."/>
        </authorList>
    </citation>
    <scope>NUCLEOTIDE SEQUENCE [LARGE SCALE GENOMIC DNA]</scope>
    <source>
        <strain evidence="3 4">DSM 19979</strain>
    </source>
</reference>
<feature type="compositionally biased region" description="Pro residues" evidence="1">
    <location>
        <begin position="166"/>
        <end position="176"/>
    </location>
</feature>
<name>A0A840AB18_9PROT</name>
<feature type="compositionally biased region" description="Pro residues" evidence="1">
    <location>
        <begin position="204"/>
        <end position="230"/>
    </location>
</feature>
<dbReference type="AlphaFoldDB" id="A0A840AB18"/>
<feature type="signal peptide" evidence="2">
    <location>
        <begin position="1"/>
        <end position="21"/>
    </location>
</feature>
<sequence>MARLVALLALLLAGFAPLAAAQERVGVRTGNHPGFGRIVFDWTAAPAYTVETTPGRVLLRFPNPDAVVLPGRGRLPRNITAANRVEGGIELLIAEGSRVRHFRNGPKVAVDVMDAAAPEAAPPPVAAPAAAPRPAAPRPAAPRPAAPVATAPPAPRLAPNAAAPSPDMPAPTAAPAPAAPVAAAPVAAAPAEPASTIPSGAFVQPPPPAVEPPAPVAAAPPPAPTRPAPAAPVATATAPASPAAAVPAAPPARPAPLAPPVAEPASTANPPLNSLAGPPPIRARAVLRANQPSALRLPQAAGFGLAALRRGDSALVVLASERPLELGAVRADRAFAAAQVQRLPGASVLTFPLAADQRLVVERDGADWLLIPGPRAPGGPDVAHLRAVPEAESLLLTAPGAAQVVALTDAETGLPLLLGTLRDPLARQPVTRRLPEMELPETFHGAAILARSDRIALRAGAGRFVLTGAAPAPEVSPLTEGAGAMTRSFDFPAAPVPALMERLRAQQAAVASAAPLQRAPLRFAVAETLLSLGLPQEAQAMLRMAAEETPAAARDPRHRFLSGAAALLAGRTPPAGALEVEIPSSDEVMLWRALRDASRGETRTAAASLAATAPLFMSYPEGLRRRLLPVLAETLAAGGEGPAAARVLEQAGPDPSLALARALTENAQGRTEEALDLFDAAARSRDRLMRARALRHALERRLELGRVTPAEAAQGLEQTLFAWRGDAQEVVTRLRIADLRREAGDARAAMALLRETASLFPEQAAAIRPRLQQAFLQALETDAPLAAVAMHDAQPDLMPTGDAAAAVLEGLAGRLAALDLNDRAAALLTRALERTPAGEGRAALGARLAELRLDARDADAALEALTATSVRNLPVALARRRAILAARAEALRGQTERAVESLTALGAEGDLALSGILAAARDHAGAAIALARHLDRTDDTQALPAGAQREVLRLAALRILAGEEDQLPALRARYAARMTEAPLKAGFDALTSDPVRGLADLPRLARELDLFRSLPQDRG</sequence>
<feature type="compositionally biased region" description="Pro residues" evidence="1">
    <location>
        <begin position="248"/>
        <end position="262"/>
    </location>
</feature>
<comment type="caution">
    <text evidence="3">The sequence shown here is derived from an EMBL/GenBank/DDBJ whole genome shotgun (WGS) entry which is preliminary data.</text>
</comment>
<accession>A0A840AB18</accession>
<dbReference type="EMBL" id="JACIDJ010000004">
    <property type="protein sequence ID" value="MBB3899188.1"/>
    <property type="molecule type" value="Genomic_DNA"/>
</dbReference>
<gene>
    <name evidence="3" type="ORF">GGQ83_002636</name>
</gene>
<evidence type="ECO:0000256" key="2">
    <source>
        <dbReference type="SAM" id="SignalP"/>
    </source>
</evidence>
<keyword evidence="2" id="KW-0732">Signal</keyword>
<evidence type="ECO:0008006" key="5">
    <source>
        <dbReference type="Google" id="ProtNLM"/>
    </source>
</evidence>
<feature type="compositionally biased region" description="Low complexity" evidence="1">
    <location>
        <begin position="231"/>
        <end position="247"/>
    </location>
</feature>
<proteinExistence type="predicted"/>
<organism evidence="3 4">
    <name type="scientific">Roseococcus suduntuyensis</name>
    <dbReference type="NCBI Taxonomy" id="455361"/>
    <lineage>
        <taxon>Bacteria</taxon>
        <taxon>Pseudomonadati</taxon>
        <taxon>Pseudomonadota</taxon>
        <taxon>Alphaproteobacteria</taxon>
        <taxon>Acetobacterales</taxon>
        <taxon>Roseomonadaceae</taxon>
        <taxon>Roseococcus</taxon>
    </lineage>
</organism>
<evidence type="ECO:0000313" key="3">
    <source>
        <dbReference type="EMBL" id="MBB3899188.1"/>
    </source>
</evidence>